<sequence length="286" mass="32740">NLLKQILAEEKNIMIEFDGELDKTPLTTNVNTIKTARQQGTTENTSIINDGSVTLYITSCENETPNLCIDKLKTVIPKLNVTSTVQTEYGLIINLQNDTFLQKVLQMDLAKIFGGPVQAVSLYSGQYKKIVRFKEIPWCIRNEEIENCLKRQGVSYSKLTRKKSTLYVEVSDFTNYQRLREEGINFYDSVVLRSSEDGGLNEEVYCNNTNIIQCYKCQGFWHKANTCKQNIRCVRCGEEHLVEHCDRPKNSPICCNCKGPHHAAYKLCPVRLKLQKSVRVSFSFEQ</sequence>
<proteinExistence type="predicted"/>
<evidence type="ECO:0000313" key="1">
    <source>
        <dbReference type="RefSeq" id="XP_028143426.1"/>
    </source>
</evidence>
<protein>
    <submittedName>
        <fullName evidence="1">Uncharacterized protein LOC114337219</fullName>
    </submittedName>
</protein>
<dbReference type="InParanoid" id="A0A6P7G3C6"/>
<name>A0A6P7G3C6_DIAVI</name>
<dbReference type="OrthoDB" id="6501032at2759"/>
<dbReference type="AlphaFoldDB" id="A0A6P7G3C6"/>
<feature type="non-terminal residue" evidence="1">
    <location>
        <position position="1"/>
    </location>
</feature>
<gene>
    <name evidence="1" type="primary">LOC114337219</name>
</gene>
<accession>A0A6P7G3C6</accession>
<organism evidence="1">
    <name type="scientific">Diabrotica virgifera virgifera</name>
    <name type="common">western corn rootworm</name>
    <dbReference type="NCBI Taxonomy" id="50390"/>
    <lineage>
        <taxon>Eukaryota</taxon>
        <taxon>Metazoa</taxon>
        <taxon>Ecdysozoa</taxon>
        <taxon>Arthropoda</taxon>
        <taxon>Hexapoda</taxon>
        <taxon>Insecta</taxon>
        <taxon>Pterygota</taxon>
        <taxon>Neoptera</taxon>
        <taxon>Endopterygota</taxon>
        <taxon>Coleoptera</taxon>
        <taxon>Polyphaga</taxon>
        <taxon>Cucujiformia</taxon>
        <taxon>Chrysomeloidea</taxon>
        <taxon>Chrysomelidae</taxon>
        <taxon>Galerucinae</taxon>
        <taxon>Diabroticina</taxon>
        <taxon>Diabroticites</taxon>
        <taxon>Diabrotica</taxon>
    </lineage>
</organism>
<dbReference type="RefSeq" id="XP_028143426.1">
    <property type="nucleotide sequence ID" value="XM_028287625.1"/>
</dbReference>
<reference evidence="1" key="1">
    <citation type="submission" date="2025-08" db="UniProtKB">
        <authorList>
            <consortium name="RefSeq"/>
        </authorList>
    </citation>
    <scope>IDENTIFICATION</scope>
    <source>
        <tissue evidence="1">Whole insect</tissue>
    </source>
</reference>